<dbReference type="EMBL" id="GBXM01080350">
    <property type="protein sequence ID" value="JAH28227.1"/>
    <property type="molecule type" value="Transcribed_RNA"/>
</dbReference>
<dbReference type="AlphaFoldDB" id="A0A0E9RHH7"/>
<name>A0A0E9RHH7_ANGAN</name>
<organism evidence="1">
    <name type="scientific">Anguilla anguilla</name>
    <name type="common">European freshwater eel</name>
    <name type="synonym">Muraena anguilla</name>
    <dbReference type="NCBI Taxonomy" id="7936"/>
    <lineage>
        <taxon>Eukaryota</taxon>
        <taxon>Metazoa</taxon>
        <taxon>Chordata</taxon>
        <taxon>Craniata</taxon>
        <taxon>Vertebrata</taxon>
        <taxon>Euteleostomi</taxon>
        <taxon>Actinopterygii</taxon>
        <taxon>Neopterygii</taxon>
        <taxon>Teleostei</taxon>
        <taxon>Anguilliformes</taxon>
        <taxon>Anguillidae</taxon>
        <taxon>Anguilla</taxon>
    </lineage>
</organism>
<reference evidence="1" key="1">
    <citation type="submission" date="2014-11" db="EMBL/GenBank/DDBJ databases">
        <authorList>
            <person name="Amaro Gonzalez C."/>
        </authorList>
    </citation>
    <scope>NUCLEOTIDE SEQUENCE</scope>
</reference>
<evidence type="ECO:0000313" key="1">
    <source>
        <dbReference type="EMBL" id="JAH28227.1"/>
    </source>
</evidence>
<protein>
    <submittedName>
        <fullName evidence="1">Uncharacterized protein</fullName>
    </submittedName>
</protein>
<accession>A0A0E9RHH7</accession>
<sequence length="49" mass="5423">MNSLVMNPHTNKNCKTPLIQQYPIVCDSMLLGPALGKSQLSEARARCFC</sequence>
<reference evidence="1" key="2">
    <citation type="journal article" date="2015" name="Fish Shellfish Immunol.">
        <title>Early steps in the European eel (Anguilla anguilla)-Vibrio vulnificus interaction in the gills: Role of the RtxA13 toxin.</title>
        <authorList>
            <person name="Callol A."/>
            <person name="Pajuelo D."/>
            <person name="Ebbesson L."/>
            <person name="Teles M."/>
            <person name="MacKenzie S."/>
            <person name="Amaro C."/>
        </authorList>
    </citation>
    <scope>NUCLEOTIDE SEQUENCE</scope>
</reference>
<proteinExistence type="predicted"/>